<dbReference type="GO" id="GO:0050918">
    <property type="term" value="P:positive chemotaxis"/>
    <property type="evidence" value="ECO:0007669"/>
    <property type="project" value="TreeGrafter"/>
</dbReference>
<evidence type="ECO:0000256" key="7">
    <source>
        <dbReference type="ARBA" id="ARBA00022779"/>
    </source>
</evidence>
<comment type="similarity">
    <text evidence="3">Belongs to the FliM family.</text>
</comment>
<keyword evidence="7" id="KW-0283">Flagellar rotation</keyword>
<comment type="subcellular location">
    <subcellularLocation>
        <location evidence="1">Bacterial flagellum basal body</location>
    </subcellularLocation>
    <subcellularLocation>
        <location evidence="2">Cell membrane</location>
        <topology evidence="2">Peripheral membrane protein</topology>
    </subcellularLocation>
</comment>
<evidence type="ECO:0000256" key="10">
    <source>
        <dbReference type="NCBIfam" id="TIGR01397"/>
    </source>
</evidence>
<dbReference type="Gene3D" id="2.30.330.10">
    <property type="entry name" value="SpoA-like"/>
    <property type="match status" value="1"/>
</dbReference>
<evidence type="ECO:0000256" key="4">
    <source>
        <dbReference type="ARBA" id="ARBA00021898"/>
    </source>
</evidence>
<keyword evidence="12" id="KW-0969">Cilium</keyword>
<dbReference type="PANTHER" id="PTHR30034:SF6">
    <property type="entry name" value="YOP PROTEINS TRANSLOCATION PROTEIN Q"/>
    <property type="match status" value="1"/>
</dbReference>
<dbReference type="NCBIfam" id="TIGR01397">
    <property type="entry name" value="fliM_switch"/>
    <property type="match status" value="1"/>
</dbReference>
<dbReference type="PANTHER" id="PTHR30034">
    <property type="entry name" value="FLAGELLAR MOTOR SWITCH PROTEIN FLIM"/>
    <property type="match status" value="1"/>
</dbReference>
<dbReference type="PRINTS" id="PR00955">
    <property type="entry name" value="FLGMOTORFLIM"/>
</dbReference>
<protein>
    <recommendedName>
        <fullName evidence="4 10">Flagellar motor switch protein FliM</fullName>
    </recommendedName>
</protein>
<reference evidence="12" key="1">
    <citation type="journal article" date="2014" name="Appl. Environ. Microbiol.">
        <title>Detection and genomic characterization of motility in Lactobacillus curvatus: confirmation of motility in a species outside the Lactobacillus salivarius clade.</title>
        <authorList>
            <person name="Cousin F.J."/>
            <person name="Lynch S.M."/>
            <person name="Harris H.M."/>
            <person name="McCann A."/>
            <person name="Lynch D.B."/>
            <person name="Neville B.A."/>
            <person name="Irisawa T."/>
            <person name="Okada S."/>
            <person name="Endo A."/>
            <person name="O'Toole P.W."/>
        </authorList>
    </citation>
    <scope>NUCLEOTIDE SEQUENCE</scope>
    <source>
        <strain evidence="12">DSM 19972</strain>
    </source>
</reference>
<name>A0A0A7RHV4_9LACO</name>
<dbReference type="SUPFAM" id="SSF101801">
    <property type="entry name" value="Surface presentation of antigens (SPOA)"/>
    <property type="match status" value="1"/>
</dbReference>
<dbReference type="SUPFAM" id="SSF103039">
    <property type="entry name" value="CheC-like"/>
    <property type="match status" value="1"/>
</dbReference>
<evidence type="ECO:0000313" key="12">
    <source>
        <dbReference type="EMBL" id="AJA34179.1"/>
    </source>
</evidence>
<dbReference type="InterPro" id="IPR001689">
    <property type="entry name" value="Flag_FliM"/>
</dbReference>
<dbReference type="Gene3D" id="3.40.1550.10">
    <property type="entry name" value="CheC-like"/>
    <property type="match status" value="1"/>
</dbReference>
<evidence type="ECO:0000256" key="5">
    <source>
        <dbReference type="ARBA" id="ARBA00022475"/>
    </source>
</evidence>
<dbReference type="InterPro" id="IPR036429">
    <property type="entry name" value="SpoA-like_sf"/>
</dbReference>
<dbReference type="GO" id="GO:0005886">
    <property type="term" value="C:plasma membrane"/>
    <property type="evidence" value="ECO:0007669"/>
    <property type="project" value="UniProtKB-SubCell"/>
</dbReference>
<dbReference type="Pfam" id="PF01052">
    <property type="entry name" value="FliMN_C"/>
    <property type="match status" value="1"/>
</dbReference>
<keyword evidence="12" id="KW-0966">Cell projection</keyword>
<dbReference type="GO" id="GO:0009425">
    <property type="term" value="C:bacterial-type flagellum basal body"/>
    <property type="evidence" value="ECO:0007669"/>
    <property type="project" value="UniProtKB-SubCell"/>
</dbReference>
<evidence type="ECO:0000256" key="8">
    <source>
        <dbReference type="ARBA" id="ARBA00023136"/>
    </source>
</evidence>
<keyword evidence="8" id="KW-0472">Membrane</keyword>
<keyword evidence="5" id="KW-1003">Cell membrane</keyword>
<gene>
    <name evidence="12" type="primary">fliM</name>
</gene>
<organism evidence="12">
    <name type="scientific">Liquorilactobacillus oeni</name>
    <dbReference type="NCBI Taxonomy" id="303241"/>
    <lineage>
        <taxon>Bacteria</taxon>
        <taxon>Bacillati</taxon>
        <taxon>Bacillota</taxon>
        <taxon>Bacilli</taxon>
        <taxon>Lactobacillales</taxon>
        <taxon>Lactobacillaceae</taxon>
        <taxon>Liquorilactobacillus</taxon>
    </lineage>
</organism>
<dbReference type="Pfam" id="PF02154">
    <property type="entry name" value="FliM"/>
    <property type="match status" value="1"/>
</dbReference>
<evidence type="ECO:0000259" key="11">
    <source>
        <dbReference type="Pfam" id="PF01052"/>
    </source>
</evidence>
<dbReference type="InterPro" id="IPR001543">
    <property type="entry name" value="FliN-like_C"/>
</dbReference>
<dbReference type="InterPro" id="IPR028976">
    <property type="entry name" value="CheC-like_sf"/>
</dbReference>
<accession>A0A0A7RHV4</accession>
<keyword evidence="12" id="KW-0282">Flagellum</keyword>
<keyword evidence="6" id="KW-0145">Chemotaxis</keyword>
<evidence type="ECO:0000256" key="2">
    <source>
        <dbReference type="ARBA" id="ARBA00004202"/>
    </source>
</evidence>
<evidence type="ECO:0000256" key="3">
    <source>
        <dbReference type="ARBA" id="ARBA00011049"/>
    </source>
</evidence>
<feature type="domain" description="Flagellar motor switch protein FliN-like C-terminal" evidence="11">
    <location>
        <begin position="260"/>
        <end position="329"/>
    </location>
</feature>
<evidence type="ECO:0000256" key="9">
    <source>
        <dbReference type="ARBA" id="ARBA00023143"/>
    </source>
</evidence>
<dbReference type="CDD" id="cd17908">
    <property type="entry name" value="FliM"/>
    <property type="match status" value="1"/>
</dbReference>
<proteinExistence type="inferred from homology"/>
<evidence type="ECO:0000256" key="1">
    <source>
        <dbReference type="ARBA" id="ARBA00004117"/>
    </source>
</evidence>
<dbReference type="AlphaFoldDB" id="A0A0A7RHV4"/>
<dbReference type="GO" id="GO:0003774">
    <property type="term" value="F:cytoskeletal motor activity"/>
    <property type="evidence" value="ECO:0007669"/>
    <property type="project" value="InterPro"/>
</dbReference>
<keyword evidence="9" id="KW-0975">Bacterial flagellum</keyword>
<evidence type="ECO:0000256" key="6">
    <source>
        <dbReference type="ARBA" id="ARBA00022500"/>
    </source>
</evidence>
<dbReference type="EMBL" id="KM886868">
    <property type="protein sequence ID" value="AJA34179.1"/>
    <property type="molecule type" value="Genomic_DNA"/>
</dbReference>
<dbReference type="PIRSF" id="PIRSF002888">
    <property type="entry name" value="FliM"/>
    <property type="match status" value="1"/>
</dbReference>
<sequence length="336" mass="38416">MDQVLTQKEIDSLLKAMDSGEISQEEIEEESEAVKVKSYDFRRPTKLSKEYVNTLHMIFEDFSKVSSNAFSTLLRTNANFQLASIEQVSYDEFVHSIPRVTLIGQLHSEPLKGVQLLEMNPQLCMLLVELLCGGPDTKNSIETDEMDNKKEFTEIELAVLQEVVQEFSKIFQNVWSEIVKLDTKVEGLSSNPQLLQNMSPNEPVIMVTFTVSIAGVDTFVNLCIPYVFFDEITDKLSFRSWFDTSHEFDASEEKRLQKGMNDVKLQLEVLLGETQLELANFLHLEVGDVIKLDRKITEPLNSYIEGNPFYRVKLGKKNEQLAVELIDKLEGEQDNE</sequence>
<dbReference type="GO" id="GO:0071978">
    <property type="term" value="P:bacterial-type flagellum-dependent swarming motility"/>
    <property type="evidence" value="ECO:0007669"/>
    <property type="project" value="TreeGrafter"/>
</dbReference>